<evidence type="ECO:0000256" key="2">
    <source>
        <dbReference type="ARBA" id="ARBA00023125"/>
    </source>
</evidence>
<dbReference type="GO" id="GO:0043565">
    <property type="term" value="F:sequence-specific DNA binding"/>
    <property type="evidence" value="ECO:0007669"/>
    <property type="project" value="InterPro"/>
</dbReference>
<comment type="caution">
    <text evidence="5">The sequence shown here is derived from an EMBL/GenBank/DDBJ whole genome shotgun (WGS) entry which is preliminary data.</text>
</comment>
<dbReference type="RefSeq" id="WP_002355853.1">
    <property type="nucleotide sequence ID" value="NZ_GL454411.1"/>
</dbReference>
<evidence type="ECO:0000256" key="3">
    <source>
        <dbReference type="ARBA" id="ARBA00023163"/>
    </source>
</evidence>
<keyword evidence="2" id="KW-0238">DNA-binding</keyword>
<dbReference type="PANTHER" id="PTHR43280:SF2">
    <property type="entry name" value="HTH-TYPE TRANSCRIPTIONAL REGULATOR EXSA"/>
    <property type="match status" value="1"/>
</dbReference>
<dbReference type="PROSITE" id="PS01124">
    <property type="entry name" value="HTH_ARAC_FAMILY_2"/>
    <property type="match status" value="1"/>
</dbReference>
<dbReference type="PANTHER" id="PTHR43280">
    <property type="entry name" value="ARAC-FAMILY TRANSCRIPTIONAL REGULATOR"/>
    <property type="match status" value="1"/>
</dbReference>
<dbReference type="Pfam" id="PF12833">
    <property type="entry name" value="HTH_18"/>
    <property type="match status" value="1"/>
</dbReference>
<dbReference type="AlphaFoldDB" id="A0A125WA78"/>
<dbReference type="HOGENOM" id="CLU_000445_88_0_9"/>
<feature type="domain" description="HTH araC/xylS-type" evidence="4">
    <location>
        <begin position="213"/>
        <end position="310"/>
    </location>
</feature>
<name>A0A125WA78_ENTFL</name>
<accession>A0A125WA78</accession>
<dbReference type="InterPro" id="IPR020449">
    <property type="entry name" value="Tscrpt_reg_AraC-type_HTH"/>
</dbReference>
<organism evidence="5 6">
    <name type="scientific">Enterococcus faecalis TX4248</name>
    <dbReference type="NCBI Taxonomy" id="749495"/>
    <lineage>
        <taxon>Bacteria</taxon>
        <taxon>Bacillati</taxon>
        <taxon>Bacillota</taxon>
        <taxon>Bacilli</taxon>
        <taxon>Lactobacillales</taxon>
        <taxon>Enterococcaceae</taxon>
        <taxon>Enterococcus</taxon>
    </lineage>
</organism>
<keyword evidence="3" id="KW-0804">Transcription</keyword>
<dbReference type="InterPro" id="IPR009057">
    <property type="entry name" value="Homeodomain-like_sf"/>
</dbReference>
<gene>
    <name evidence="5" type="ORF">HMPREF9498_00179</name>
</gene>
<protein>
    <submittedName>
        <fullName evidence="5">Transcriptional regulator, AraC family</fullName>
    </submittedName>
</protein>
<reference evidence="5 6" key="1">
    <citation type="submission" date="2010-07" db="EMBL/GenBank/DDBJ databases">
        <authorList>
            <person name="Sid Ahmed O."/>
        </authorList>
    </citation>
    <scope>NUCLEOTIDE SEQUENCE [LARGE SCALE GENOMIC DNA]</scope>
    <source>
        <strain evidence="5 6">TX4248</strain>
    </source>
</reference>
<dbReference type="InterPro" id="IPR018060">
    <property type="entry name" value="HTH_AraC"/>
</dbReference>
<dbReference type="SMART" id="SM00342">
    <property type="entry name" value="HTH_ARAC"/>
    <property type="match status" value="1"/>
</dbReference>
<dbReference type="Proteomes" id="UP000004846">
    <property type="component" value="Unassembled WGS sequence"/>
</dbReference>
<proteinExistence type="predicted"/>
<evidence type="ECO:0000259" key="4">
    <source>
        <dbReference type="PROSITE" id="PS01124"/>
    </source>
</evidence>
<keyword evidence="1" id="KW-0805">Transcription regulation</keyword>
<evidence type="ECO:0000313" key="6">
    <source>
        <dbReference type="Proteomes" id="UP000004846"/>
    </source>
</evidence>
<evidence type="ECO:0000256" key="1">
    <source>
        <dbReference type="ARBA" id="ARBA00023015"/>
    </source>
</evidence>
<dbReference type="EMBL" id="AEBR01000005">
    <property type="protein sequence ID" value="EFM84204.1"/>
    <property type="molecule type" value="Genomic_DNA"/>
</dbReference>
<sequence length="320" mass="37258">MASKEEQYAAFYQFLETLDCYLTTTNALENEVAQFKENPHREIAGFMLASSETIDVPKGFIRMLYCLEQDGNAYLDQQRCSVSAGQVMIVNEATSVSYQGQGMSMIIFYFKKHYFLDTLLNQLAEEPVMYRFFTEIASSEFENIPRYFVFASQPNSDVHVYSLLLLKQIVKMAYFNNKVTKAAFVLLVVELGQLPREALKMQDNYLSNHQRVEVILAYIEQQIAHVTLAEVAAKFHFHPNYLSNFLKDKTNKTFTEIVLAYRIQLAKNYLKQTDLSIQTIVERIGYQDKAFFYKRFKEEMGMTPKQYRQKEGMADVRRSL</sequence>
<dbReference type="SUPFAM" id="SSF46689">
    <property type="entry name" value="Homeodomain-like"/>
    <property type="match status" value="1"/>
</dbReference>
<dbReference type="PRINTS" id="PR00032">
    <property type="entry name" value="HTHARAC"/>
</dbReference>
<evidence type="ECO:0000313" key="5">
    <source>
        <dbReference type="EMBL" id="EFM84204.1"/>
    </source>
</evidence>
<dbReference type="GO" id="GO:0003700">
    <property type="term" value="F:DNA-binding transcription factor activity"/>
    <property type="evidence" value="ECO:0007669"/>
    <property type="project" value="InterPro"/>
</dbReference>
<dbReference type="Gene3D" id="1.10.10.60">
    <property type="entry name" value="Homeodomain-like"/>
    <property type="match status" value="2"/>
</dbReference>